<proteinExistence type="predicted"/>
<evidence type="ECO:0000313" key="1">
    <source>
        <dbReference type="EMBL" id="KKK60657.1"/>
    </source>
</evidence>
<protein>
    <recommendedName>
        <fullName evidence="2">Phage protein Gp37/Gp68</fullName>
    </recommendedName>
</protein>
<organism evidence="1">
    <name type="scientific">marine sediment metagenome</name>
    <dbReference type="NCBI Taxonomy" id="412755"/>
    <lineage>
        <taxon>unclassified sequences</taxon>
        <taxon>metagenomes</taxon>
        <taxon>ecological metagenomes</taxon>
    </lineage>
</organism>
<accession>A0A0F8WUY3</accession>
<sequence>VSPGCKFCYAERITERWGQKFNEIKLPPDRLDQPLKWKKPRRIFVCSMSDLFNEEIPDDFIGRCFVAIAQAQQHTYQVLTKRPERMSRYLSDDPLVLVKRWALAGDRSITMDNPDELFSESVESYCSNRWSCAGVGLGTRKAWGYPLNVFPLPNVWLGASCENQPTLDARLPSLRSAPAAVRFLSLEPLLGPIHLPDTNGDIDLVIVGGESGPGARPCWLDSIRTIVASCAATRTSVFVKQLGARPYQIGESPEPECNCREFDCEHRSQIPPVKWLKLKSRKGSDPAEWPADLRIQEMPK</sequence>
<gene>
    <name evidence="1" type="ORF">LCGC14_3022160</name>
</gene>
<dbReference type="AlphaFoldDB" id="A0A0F8WUY3"/>
<dbReference type="Pfam" id="PF07505">
    <property type="entry name" value="DUF5131"/>
    <property type="match status" value="1"/>
</dbReference>
<evidence type="ECO:0008006" key="2">
    <source>
        <dbReference type="Google" id="ProtNLM"/>
    </source>
</evidence>
<name>A0A0F8WUY3_9ZZZZ</name>
<dbReference type="EMBL" id="LAZR01062860">
    <property type="protein sequence ID" value="KKK60657.1"/>
    <property type="molecule type" value="Genomic_DNA"/>
</dbReference>
<feature type="non-terminal residue" evidence="1">
    <location>
        <position position="1"/>
    </location>
</feature>
<comment type="caution">
    <text evidence="1">The sequence shown here is derived from an EMBL/GenBank/DDBJ whole genome shotgun (WGS) entry which is preliminary data.</text>
</comment>
<dbReference type="InterPro" id="IPR011101">
    <property type="entry name" value="DUF5131"/>
</dbReference>
<reference evidence="1" key="1">
    <citation type="journal article" date="2015" name="Nature">
        <title>Complex archaea that bridge the gap between prokaryotes and eukaryotes.</title>
        <authorList>
            <person name="Spang A."/>
            <person name="Saw J.H."/>
            <person name="Jorgensen S.L."/>
            <person name="Zaremba-Niedzwiedzka K."/>
            <person name="Martijn J."/>
            <person name="Lind A.E."/>
            <person name="van Eijk R."/>
            <person name="Schleper C."/>
            <person name="Guy L."/>
            <person name="Ettema T.J."/>
        </authorList>
    </citation>
    <scope>NUCLEOTIDE SEQUENCE</scope>
</reference>